<reference evidence="7" key="1">
    <citation type="submission" date="2020-05" db="EMBL/GenBank/DDBJ databases">
        <title>Phylogenomic resolution of chytrid fungi.</title>
        <authorList>
            <person name="Stajich J.E."/>
            <person name="Amses K."/>
            <person name="Simmons R."/>
            <person name="Seto K."/>
            <person name="Myers J."/>
            <person name="Bonds A."/>
            <person name="Quandt C.A."/>
            <person name="Barry K."/>
            <person name="Liu P."/>
            <person name="Grigoriev I."/>
            <person name="Longcore J.E."/>
            <person name="James T.Y."/>
        </authorList>
    </citation>
    <scope>NUCLEOTIDE SEQUENCE</scope>
    <source>
        <strain evidence="7">JEL0379</strain>
    </source>
</reference>
<feature type="compositionally biased region" description="Acidic residues" evidence="6">
    <location>
        <begin position="140"/>
        <end position="151"/>
    </location>
</feature>
<accession>A0AAD5TU63</accession>
<protein>
    <submittedName>
        <fullName evidence="7">Uncharacterized protein</fullName>
    </submittedName>
</protein>
<proteinExistence type="inferred from homology"/>
<keyword evidence="3" id="KW-0560">Oxidoreductase</keyword>
<evidence type="ECO:0000256" key="5">
    <source>
        <dbReference type="PIRSR" id="PIRSR604294-1"/>
    </source>
</evidence>
<comment type="cofactor">
    <cofactor evidence="5">
        <name>Fe(2+)</name>
        <dbReference type="ChEBI" id="CHEBI:29033"/>
    </cofactor>
    <text evidence="5">Binds 1 Fe(2+) ion per subunit.</text>
</comment>
<name>A0AAD5TU63_9FUNG</name>
<feature type="binding site" evidence="5">
    <location>
        <position position="742"/>
    </location>
    <ligand>
        <name>Fe cation</name>
        <dbReference type="ChEBI" id="CHEBI:24875"/>
        <note>catalytic</note>
    </ligand>
</feature>
<evidence type="ECO:0000256" key="2">
    <source>
        <dbReference type="ARBA" id="ARBA00022723"/>
    </source>
</evidence>
<sequence>MSATTQGPPVITPPTSPTRSKSGPEPTMNSAGIKRVSQEHHQIDQPAFEQAAATFHSAHDVLSAPEGEDRAPYHHADDEVVRAATGEKVEFHPSVAPATGTPSAPIATAREALSFADVHNIKPPVEVVAAGGDLARAYAEEMEQEQEDEDRDRDQERDQDQDQDQDEQDRDRDAAEKVKARAEHLLHDVHYRVGQDICESEAGPAWNVSQRVDRSKYHPEIQYISGFSNGNETTDPIVLKLHVASEDVQIQFQWLKGALYRNGPGLFDIEYKQKRTVKILSFEHWFDGLPLVHRFEIDFENEKVEYRSRFTARTLEDLTRMNADKGNFSETTGGVGGLGISRMGADPSAACAIHPNFPLGRGNSTSQPHLVLSSQSSILQEIDPVTLIPKHAFKYENINPAFKGTVAGTIPRRDPVKNVLVNFTMDVGIAGNAKYTFFELPEVESFNPPGYTIASVTASPTAAHSFALTANYIVLIVYPYTSTWRTGLKKLNPFRNENSTSSVTEDLYFDPEGNTTFHVIDRNRREEIAVFRTSPLFALSIINASENPAQQTVTIDLNAYDSDDILRCWSLQNLRTANMPPFPAATVRRYVLEKIPEESTVYKIDKKKLPMPYYTHRTDYTLEFPVINPSKIMQQHRYAWGLSISPAKRASTNVLWDTIVKADLDEKSKKEWSADGCYPSEPVMVPSPWNNEQETGGEDRGVVLSVVLDGPRNSSFLLMLDADSMTEIARANLPFHIPFGVHGEWVNQLHA</sequence>
<dbReference type="PANTHER" id="PTHR10543">
    <property type="entry name" value="BETA-CAROTENE DIOXYGENASE"/>
    <property type="match status" value="1"/>
</dbReference>
<comment type="caution">
    <text evidence="7">The sequence shown here is derived from an EMBL/GenBank/DDBJ whole genome shotgun (WGS) entry which is preliminary data.</text>
</comment>
<evidence type="ECO:0000256" key="3">
    <source>
        <dbReference type="ARBA" id="ARBA00023002"/>
    </source>
</evidence>
<organism evidence="7 8">
    <name type="scientific">Geranomyces variabilis</name>
    <dbReference type="NCBI Taxonomy" id="109894"/>
    <lineage>
        <taxon>Eukaryota</taxon>
        <taxon>Fungi</taxon>
        <taxon>Fungi incertae sedis</taxon>
        <taxon>Chytridiomycota</taxon>
        <taxon>Chytridiomycota incertae sedis</taxon>
        <taxon>Chytridiomycetes</taxon>
        <taxon>Spizellomycetales</taxon>
        <taxon>Powellomycetaceae</taxon>
        <taxon>Geranomyces</taxon>
    </lineage>
</organism>
<gene>
    <name evidence="7" type="ORF">HDU87_007375</name>
</gene>
<evidence type="ECO:0000256" key="6">
    <source>
        <dbReference type="SAM" id="MobiDB-lite"/>
    </source>
</evidence>
<evidence type="ECO:0000313" key="7">
    <source>
        <dbReference type="EMBL" id="KAJ3182953.1"/>
    </source>
</evidence>
<dbReference type="GO" id="GO:0046872">
    <property type="term" value="F:metal ion binding"/>
    <property type="evidence" value="ECO:0007669"/>
    <property type="project" value="UniProtKB-KW"/>
</dbReference>
<feature type="region of interest" description="Disordered" evidence="6">
    <location>
        <begin position="1"/>
        <end position="43"/>
    </location>
</feature>
<dbReference type="Pfam" id="PF03055">
    <property type="entry name" value="RPE65"/>
    <property type="match status" value="1"/>
</dbReference>
<feature type="compositionally biased region" description="Basic and acidic residues" evidence="6">
    <location>
        <begin position="169"/>
        <end position="178"/>
    </location>
</feature>
<feature type="binding site" evidence="5">
    <location>
        <position position="464"/>
    </location>
    <ligand>
        <name>Fe cation</name>
        <dbReference type="ChEBI" id="CHEBI:24875"/>
        <note>catalytic</note>
    </ligand>
</feature>
<dbReference type="GO" id="GO:0016121">
    <property type="term" value="P:carotene catabolic process"/>
    <property type="evidence" value="ECO:0007669"/>
    <property type="project" value="TreeGrafter"/>
</dbReference>
<keyword evidence="2 5" id="KW-0479">Metal-binding</keyword>
<evidence type="ECO:0000256" key="1">
    <source>
        <dbReference type="ARBA" id="ARBA00006787"/>
    </source>
</evidence>
<dbReference type="InterPro" id="IPR004294">
    <property type="entry name" value="Carotenoid_Oase"/>
</dbReference>
<dbReference type="Proteomes" id="UP001212152">
    <property type="component" value="Unassembled WGS sequence"/>
</dbReference>
<dbReference type="GO" id="GO:0010436">
    <property type="term" value="F:carotenoid dioxygenase activity"/>
    <property type="evidence" value="ECO:0007669"/>
    <property type="project" value="TreeGrafter"/>
</dbReference>
<dbReference type="AlphaFoldDB" id="A0AAD5TU63"/>
<evidence type="ECO:0000256" key="4">
    <source>
        <dbReference type="ARBA" id="ARBA00023004"/>
    </source>
</evidence>
<keyword evidence="4 5" id="KW-0408">Iron</keyword>
<comment type="similarity">
    <text evidence="1">Belongs to the carotenoid oxygenase family.</text>
</comment>
<evidence type="ECO:0000313" key="8">
    <source>
        <dbReference type="Proteomes" id="UP001212152"/>
    </source>
</evidence>
<dbReference type="PANTHER" id="PTHR10543:SF24">
    <property type="entry name" value="CAROTENOID ISOMEROOXYGENASE"/>
    <property type="match status" value="1"/>
</dbReference>
<feature type="region of interest" description="Disordered" evidence="6">
    <location>
        <begin position="139"/>
        <end position="178"/>
    </location>
</feature>
<dbReference type="EMBL" id="JADGJQ010000007">
    <property type="protein sequence ID" value="KAJ3182953.1"/>
    <property type="molecule type" value="Genomic_DNA"/>
</dbReference>
<keyword evidence="8" id="KW-1185">Reference proteome</keyword>